<comment type="function">
    <text evidence="12">Membrane-anchoring subunit of succinate dehydrogenase (SDH) that is involved in complex II of the mitochondrial electron transport chain and is responsible for transferring electrons from succinate to ubiquinone (coenzyme Q).</text>
</comment>
<dbReference type="PANTHER" id="PTHR13337:SF2">
    <property type="entry name" value="SUCCINATE DEHYDROGENASE [UBIQUINONE] CYTOCHROME B SMALL SUBUNIT, MITOCHONDRIAL"/>
    <property type="match status" value="1"/>
</dbReference>
<dbReference type="GO" id="GO:0046872">
    <property type="term" value="F:metal ion binding"/>
    <property type="evidence" value="ECO:0007669"/>
    <property type="project" value="UniProtKB-KW"/>
</dbReference>
<dbReference type="CDD" id="cd03496">
    <property type="entry name" value="SQR_TypeC_CybS"/>
    <property type="match status" value="1"/>
</dbReference>
<evidence type="ECO:0000256" key="10">
    <source>
        <dbReference type="PIRSR" id="PIRSR607992-1"/>
    </source>
</evidence>
<keyword evidence="8 12" id="KW-0496">Mitochondrion</keyword>
<evidence type="ECO:0000256" key="3">
    <source>
        <dbReference type="ARBA" id="ARBA00022448"/>
    </source>
</evidence>
<keyword evidence="11 12" id="KW-0479">Metal-binding</keyword>
<keyword evidence="12" id="KW-0249">Electron transport</keyword>
<feature type="binding site" evidence="10">
    <location>
        <position position="117"/>
    </location>
    <ligand>
        <name>a ubiquinone</name>
        <dbReference type="ChEBI" id="CHEBI:16389"/>
        <note>ligand shared with IP/SDHB</note>
    </ligand>
</feature>
<dbReference type="PANTHER" id="PTHR13337">
    <property type="entry name" value="SUCCINATE DEHYDROGENASE"/>
    <property type="match status" value="1"/>
</dbReference>
<dbReference type="GO" id="GO:0006099">
    <property type="term" value="P:tricarboxylic acid cycle"/>
    <property type="evidence" value="ECO:0007669"/>
    <property type="project" value="UniProtKB-KW"/>
</dbReference>
<keyword evidence="4 12" id="KW-0812">Transmembrane</keyword>
<protein>
    <recommendedName>
        <fullName evidence="12">Succinate dehydrogenase [ubiquinone] cytochrome b small subunit</fullName>
    </recommendedName>
</protein>
<dbReference type="GO" id="GO:0048039">
    <property type="term" value="F:ubiquinone binding"/>
    <property type="evidence" value="ECO:0007669"/>
    <property type="project" value="TreeGrafter"/>
</dbReference>
<keyword evidence="5 12" id="KW-0999">Mitochondrion inner membrane</keyword>
<evidence type="ECO:0000256" key="4">
    <source>
        <dbReference type="ARBA" id="ARBA00022692"/>
    </source>
</evidence>
<keyword evidence="12" id="KW-0816">Tricarboxylic acid cycle</keyword>
<accession>A0A6M2DI86</accession>
<sequence length="187" mass="20555">MAMSLLRSANSRLALQACALRAIKLGPVIANTRSVLLREAPCLQKPLVRNISLTRPVRAAACADHTPIWKAERLLSAALLGVIPLALFFPNFWLDSLMAIALVAHSHWGLEACVTDYVRPIIFGTTIPKLAHIGLIVLSVLTLAGLLCFNMNDIGISRAIRRFWSIQPPQPPQPFDPCGRDKRSITF</sequence>
<keyword evidence="9 12" id="KW-0472">Membrane</keyword>
<dbReference type="EMBL" id="GIIL01001025">
    <property type="protein sequence ID" value="NOV44751.1"/>
    <property type="molecule type" value="Transcribed_RNA"/>
</dbReference>
<evidence type="ECO:0000256" key="5">
    <source>
        <dbReference type="ARBA" id="ARBA00022792"/>
    </source>
</evidence>
<organism evidence="13">
    <name type="scientific">Xenopsylla cheopis</name>
    <name type="common">Oriental rat flea</name>
    <name type="synonym">Pulex cheopis</name>
    <dbReference type="NCBI Taxonomy" id="163159"/>
    <lineage>
        <taxon>Eukaryota</taxon>
        <taxon>Metazoa</taxon>
        <taxon>Ecdysozoa</taxon>
        <taxon>Arthropoda</taxon>
        <taxon>Hexapoda</taxon>
        <taxon>Insecta</taxon>
        <taxon>Pterygota</taxon>
        <taxon>Neoptera</taxon>
        <taxon>Endopterygota</taxon>
        <taxon>Siphonaptera</taxon>
        <taxon>Pulicidae</taxon>
        <taxon>Xenopsyllinae</taxon>
        <taxon>Xenopsylla</taxon>
    </lineage>
</organism>
<evidence type="ECO:0000256" key="8">
    <source>
        <dbReference type="ARBA" id="ARBA00023128"/>
    </source>
</evidence>
<keyword evidence="3 12" id="KW-0813">Transport</keyword>
<evidence type="ECO:0000256" key="2">
    <source>
        <dbReference type="ARBA" id="ARBA00007294"/>
    </source>
</evidence>
<dbReference type="GO" id="GO:0005743">
    <property type="term" value="C:mitochondrial inner membrane"/>
    <property type="evidence" value="ECO:0007669"/>
    <property type="project" value="UniProtKB-SubCell"/>
</dbReference>
<evidence type="ECO:0000256" key="6">
    <source>
        <dbReference type="ARBA" id="ARBA00022946"/>
    </source>
</evidence>
<dbReference type="GO" id="GO:0020037">
    <property type="term" value="F:heme binding"/>
    <property type="evidence" value="ECO:0007669"/>
    <property type="project" value="TreeGrafter"/>
</dbReference>
<evidence type="ECO:0000256" key="11">
    <source>
        <dbReference type="PIRSR" id="PIRSR607992-2"/>
    </source>
</evidence>
<reference evidence="13" key="1">
    <citation type="submission" date="2020-03" db="EMBL/GenBank/DDBJ databases">
        <title>Transcriptomic Profiling of the Digestive Tract of the Rat Flea, Xenopsylla cheopis, Following Blood Feeding and Infection with Yersinia pestis.</title>
        <authorList>
            <person name="Bland D.M."/>
            <person name="Martens C.A."/>
            <person name="Virtaneva K."/>
            <person name="Kanakabandi K."/>
            <person name="Long D."/>
            <person name="Rosenke R."/>
            <person name="Saturday G.A."/>
            <person name="Hoyt F.H."/>
            <person name="Bruno D.P."/>
            <person name="Ribeiro J.M.C."/>
            <person name="Hinnebusch J."/>
        </authorList>
    </citation>
    <scope>NUCLEOTIDE SEQUENCE</scope>
</reference>
<keyword evidence="7 12" id="KW-1133">Transmembrane helix</keyword>
<name>A0A6M2DI86_XENCH</name>
<proteinExistence type="inferred from homology"/>
<dbReference type="InterPro" id="IPR007992">
    <property type="entry name" value="CybS"/>
</dbReference>
<feature type="transmembrane region" description="Helical" evidence="12">
    <location>
        <begin position="130"/>
        <end position="152"/>
    </location>
</feature>
<feature type="transmembrane region" description="Helical" evidence="12">
    <location>
        <begin position="74"/>
        <end position="93"/>
    </location>
</feature>
<evidence type="ECO:0000256" key="7">
    <source>
        <dbReference type="ARBA" id="ARBA00022989"/>
    </source>
</evidence>
<dbReference type="Pfam" id="PF05328">
    <property type="entry name" value="CybS"/>
    <property type="match status" value="1"/>
</dbReference>
<dbReference type="AlphaFoldDB" id="A0A6M2DI86"/>
<dbReference type="InterPro" id="IPR034804">
    <property type="entry name" value="SQR/QFR_C/D"/>
</dbReference>
<comment type="subcellular location">
    <subcellularLocation>
        <location evidence="1 12">Mitochondrion inner membrane</location>
        <topology evidence="1 12">Multi-pass membrane protein</topology>
    </subcellularLocation>
</comment>
<keyword evidence="13" id="KW-0830">Ubiquinone</keyword>
<evidence type="ECO:0000313" key="13">
    <source>
        <dbReference type="EMBL" id="NOV44751.1"/>
    </source>
</evidence>
<keyword evidence="6 12" id="KW-0809">Transit peptide</keyword>
<comment type="caution">
    <text evidence="12">Lacks conserved residue(s) required for the propagation of feature annotation.</text>
</comment>
<evidence type="ECO:0000256" key="12">
    <source>
        <dbReference type="RuleBase" id="RU364031"/>
    </source>
</evidence>
<dbReference type="Gene3D" id="1.20.1300.10">
    <property type="entry name" value="Fumarate reductase/succinate dehydrogenase, transmembrane subunit"/>
    <property type="match status" value="1"/>
</dbReference>
<comment type="similarity">
    <text evidence="2 12">Belongs to the CybS family.</text>
</comment>
<keyword evidence="11" id="KW-0408">Iron</keyword>
<keyword evidence="12" id="KW-0349">Heme</keyword>
<feature type="binding site" description="axial binding residue" evidence="11">
    <location>
        <position position="105"/>
    </location>
    <ligand>
        <name>heme b</name>
        <dbReference type="ChEBI" id="CHEBI:60344"/>
        <note>ligand shared with SDHC</note>
    </ligand>
    <ligandPart>
        <name>Fe</name>
        <dbReference type="ChEBI" id="CHEBI:18248"/>
    </ligandPart>
</feature>
<dbReference type="GO" id="GO:0006121">
    <property type="term" value="P:mitochondrial electron transport, succinate to ubiquinone"/>
    <property type="evidence" value="ECO:0007669"/>
    <property type="project" value="TreeGrafter"/>
</dbReference>
<evidence type="ECO:0000256" key="9">
    <source>
        <dbReference type="ARBA" id="ARBA00023136"/>
    </source>
</evidence>
<evidence type="ECO:0000256" key="1">
    <source>
        <dbReference type="ARBA" id="ARBA00004448"/>
    </source>
</evidence>